<sequence length="278" mass="29642">MTGRESHGNGADSHDEFSYGNGDSHDWDYEADVVAVGAGPAGLACAIVAAAGDLEIVVARPASAVQSGHADDVHGWLPRLDDPATADYFDALSAELPTADAPDLATSEVYRVERAEPNRRRPIDTFVGSRLWDWAATCLGSPFGVLFTRVDYWPTVPMRSTDGTAVDVAVLGEVATPGRTLGDFLDEMADDRGIEISEECTLQRLVFGEDGWVDGVVLDTPEGAWAVRARIGVAITGTQAVPAEQRLDAGDRIGLVGRRAGRFGRLEVLREVEPPPAT</sequence>
<proteinExistence type="predicted"/>
<feature type="domain" description="FAD-dependent oxidoreductase 2 FAD-binding" evidence="4">
    <location>
        <begin position="32"/>
        <end position="230"/>
    </location>
</feature>
<dbReference type="Pfam" id="PF00890">
    <property type="entry name" value="FAD_binding_2"/>
    <property type="match status" value="1"/>
</dbReference>
<evidence type="ECO:0000313" key="6">
    <source>
        <dbReference type="Proteomes" id="UP000018763"/>
    </source>
</evidence>
<dbReference type="InterPro" id="IPR003953">
    <property type="entry name" value="FAD-dep_OxRdtase_2_FAD-bd"/>
</dbReference>
<dbReference type="RefSeq" id="WP_019514524.1">
    <property type="nucleotide sequence ID" value="NC_023036.2"/>
</dbReference>
<evidence type="ECO:0000256" key="2">
    <source>
        <dbReference type="ARBA" id="ARBA00023002"/>
    </source>
</evidence>
<keyword evidence="1" id="KW-0285">Flavoprotein</keyword>
<dbReference type="SUPFAM" id="SSF51905">
    <property type="entry name" value="FAD/NAD(P)-binding domain"/>
    <property type="match status" value="1"/>
</dbReference>
<evidence type="ECO:0000256" key="1">
    <source>
        <dbReference type="ARBA" id="ARBA00022630"/>
    </source>
</evidence>
<dbReference type="EMBL" id="CP006936">
    <property type="protein sequence ID" value="AHC27909.1"/>
    <property type="molecule type" value="Genomic_DNA"/>
</dbReference>
<dbReference type="Gene3D" id="3.50.50.60">
    <property type="entry name" value="FAD/NAD(P)-binding domain"/>
    <property type="match status" value="1"/>
</dbReference>
<dbReference type="InterPro" id="IPR036188">
    <property type="entry name" value="FAD/NAD-bd_sf"/>
</dbReference>
<dbReference type="GeneID" id="43449834"/>
<keyword evidence="6" id="KW-1185">Reference proteome</keyword>
<evidence type="ECO:0000256" key="3">
    <source>
        <dbReference type="SAM" id="MobiDB-lite"/>
    </source>
</evidence>
<dbReference type="GO" id="GO:0016491">
    <property type="term" value="F:oxidoreductase activity"/>
    <property type="evidence" value="ECO:0007669"/>
    <property type="project" value="UniProtKB-KW"/>
</dbReference>
<evidence type="ECO:0000313" key="5">
    <source>
        <dbReference type="EMBL" id="AHC27909.1"/>
    </source>
</evidence>
<reference evidence="5 6" key="1">
    <citation type="journal article" date="2014" name="Genome Announc.">
        <title>Complete Genome Sequence of Sterol-Transforming Mycobacterium neoaurum Strain VKM Ac-1815D.</title>
        <authorList>
            <person name="Shtratnikova V.Y."/>
            <person name="Bragin E.Y."/>
            <person name="Dovbnya D.V."/>
            <person name="Pekov Y.A."/>
            <person name="Schelkunov M.I."/>
            <person name="Strizhov N."/>
            <person name="Ivashina T.V."/>
            <person name="Ashapkin V.V."/>
            <person name="Donova M.V."/>
        </authorList>
    </citation>
    <scope>NUCLEOTIDE SEQUENCE [LARGE SCALE GENOMIC DNA]</scope>
    <source>
        <strain evidence="5 6">VKM Ac-1815D</strain>
    </source>
</reference>
<protein>
    <recommendedName>
        <fullName evidence="4">FAD-dependent oxidoreductase 2 FAD-binding domain-containing protein</fullName>
    </recommendedName>
</protein>
<dbReference type="Proteomes" id="UP000018763">
    <property type="component" value="Chromosome"/>
</dbReference>
<name>V5XJP4_MYCNE</name>
<gene>
    <name evidence="5" type="ORF">D174_10080</name>
</gene>
<organism evidence="5 6">
    <name type="scientific">Mycolicibacterium neoaurum VKM Ac-1815D</name>
    <dbReference type="NCBI Taxonomy" id="700508"/>
    <lineage>
        <taxon>Bacteria</taxon>
        <taxon>Bacillati</taxon>
        <taxon>Actinomycetota</taxon>
        <taxon>Actinomycetes</taxon>
        <taxon>Mycobacteriales</taxon>
        <taxon>Mycobacteriaceae</taxon>
        <taxon>Mycolicibacterium</taxon>
    </lineage>
</organism>
<evidence type="ECO:0000259" key="4">
    <source>
        <dbReference type="Pfam" id="PF00890"/>
    </source>
</evidence>
<accession>V5XJP4</accession>
<keyword evidence="2" id="KW-0560">Oxidoreductase</keyword>
<dbReference type="AlphaFoldDB" id="V5XJP4"/>
<feature type="region of interest" description="Disordered" evidence="3">
    <location>
        <begin position="1"/>
        <end position="21"/>
    </location>
</feature>